<dbReference type="AlphaFoldDB" id="A0AAU7VQN0"/>
<dbReference type="SUPFAM" id="SSF102114">
    <property type="entry name" value="Radical SAM enzymes"/>
    <property type="match status" value="1"/>
</dbReference>
<proteinExistence type="predicted"/>
<reference evidence="1" key="2">
    <citation type="submission" date="2024-06" db="EMBL/GenBank/DDBJ databases">
        <authorList>
            <person name="Petrova K.O."/>
            <person name="Toshchakov S.V."/>
            <person name="Boltjanskaja Y.V."/>
            <person name="Kevbrin V."/>
        </authorList>
    </citation>
    <scope>NUCLEOTIDE SEQUENCE</scope>
    <source>
        <strain evidence="1">Z-910T</strain>
    </source>
</reference>
<protein>
    <submittedName>
        <fullName evidence="1">SPASM domain-containing protein</fullName>
    </submittedName>
</protein>
<dbReference type="InterPro" id="IPR058240">
    <property type="entry name" value="rSAM_sf"/>
</dbReference>
<accession>A0AAU7VQN0</accession>
<name>A0AAU7VQN0_9FIRM</name>
<dbReference type="InterPro" id="IPR023885">
    <property type="entry name" value="4Fe4S-binding_SPASM_dom"/>
</dbReference>
<dbReference type="InterPro" id="IPR013785">
    <property type="entry name" value="Aldolase_TIM"/>
</dbReference>
<organism evidence="1">
    <name type="scientific">Proteinivorax tanatarense</name>
    <dbReference type="NCBI Taxonomy" id="1260629"/>
    <lineage>
        <taxon>Bacteria</taxon>
        <taxon>Bacillati</taxon>
        <taxon>Bacillota</taxon>
        <taxon>Clostridia</taxon>
        <taxon>Eubacteriales</taxon>
        <taxon>Proteinivoracaceae</taxon>
        <taxon>Proteinivorax</taxon>
    </lineage>
</organism>
<dbReference type="Gene3D" id="3.20.20.70">
    <property type="entry name" value="Aldolase class I"/>
    <property type="match status" value="1"/>
</dbReference>
<dbReference type="EMBL" id="CP158367">
    <property type="protein sequence ID" value="XBX76360.1"/>
    <property type="molecule type" value="Genomic_DNA"/>
</dbReference>
<evidence type="ECO:0000313" key="1">
    <source>
        <dbReference type="EMBL" id="XBX76360.1"/>
    </source>
</evidence>
<reference evidence="1" key="1">
    <citation type="journal article" date="2013" name="Extremophiles">
        <title>Proteinivorax tanatarense gen. nov., sp. nov., an anaerobic, haloalkaliphilic, proteolytic bacterium isolated from a decaying algal bloom, and proposal of Proteinivoraceae fam. nov.</title>
        <authorList>
            <person name="Kevbrin V."/>
            <person name="Boltyanskaya Y."/>
            <person name="Zhilina T."/>
            <person name="Kolganova T."/>
            <person name="Lavrentjeva E."/>
            <person name="Kuznetsov B."/>
        </authorList>
    </citation>
    <scope>NUCLEOTIDE SEQUENCE</scope>
    <source>
        <strain evidence="1">Z-910T</strain>
    </source>
</reference>
<sequence>MTDNYYDTFTSSCPGGEYAYHMNSTGELSICPFIRKKDLDLNETIDYDQDQNEFIILREKMNSFIDSLSYDLQGNCKSCDVLNICKGGCLATKLQENLDLSSEQPYCMKKILKQVENNNSSDKKFRKTMGHWIHSSIHHKYKNIPYCIRQLPFWMINFHKYKMN</sequence>
<gene>
    <name evidence="1" type="ORF">PRVXT_000600</name>
</gene>
<dbReference type="NCBIfam" id="TIGR04085">
    <property type="entry name" value="rSAM_more_4Fe4S"/>
    <property type="match status" value="1"/>
</dbReference>
<dbReference type="RefSeq" id="WP_350345096.1">
    <property type="nucleotide sequence ID" value="NZ_CP158367.1"/>
</dbReference>